<evidence type="ECO:0000259" key="1">
    <source>
        <dbReference type="Pfam" id="PF13966"/>
    </source>
</evidence>
<feature type="domain" description="Reverse transcriptase zinc-binding" evidence="1">
    <location>
        <begin position="85"/>
        <end position="157"/>
    </location>
</feature>
<dbReference type="RefSeq" id="XP_071940383.1">
    <property type="nucleotide sequence ID" value="XM_072084282.1"/>
</dbReference>
<gene>
    <name evidence="3" type="primary">LOC140038831</name>
</gene>
<dbReference type="InterPro" id="IPR026960">
    <property type="entry name" value="RVT-Znf"/>
</dbReference>
<sequence length="404" mass="47132">MGARQLVEQGTRRKIGNGMNTNVWEDSWIPDTLHGGVTTKRAMDNGIQNADLPKNMEQEPGYKTQALNNDTKQKANKMEGSTSWENQTQKPWKDLWRLKVKHKQKIFLWKFLNNALPVRDAIYGRIKVGDPICNRYGEERETIEHTLLNCSKAKQTWKLAPIQWEGMMEQHGCFRRWWISVLEAKHRPEGWQHISLFVHILWQIWKDRNEMEFNGKKNQPWRTIQKAHQEWLELGDIDTKETRMNTDETEALRHHSQQLGSEYGTLKLRIGFTTDLTKLCLGIGISLTEGDQGLKIGWALRARSLGSNLVDEEAVALKMAMCKAVTMQYREVQFQVQNQQLLNHIRTQKVSDIRLVTVVDDIVQLRVLFYMCSFCLVKHDKNQLSSKLSMYALGMTLEEEHWFP</sequence>
<reference evidence="3" key="2">
    <citation type="submission" date="2025-08" db="UniProtKB">
        <authorList>
            <consortium name="RefSeq"/>
        </authorList>
    </citation>
    <scope>IDENTIFICATION</scope>
    <source>
        <tissue evidence="3">Leaves</tissue>
    </source>
</reference>
<evidence type="ECO:0000313" key="2">
    <source>
        <dbReference type="Proteomes" id="UP001652660"/>
    </source>
</evidence>
<dbReference type="Proteomes" id="UP001652660">
    <property type="component" value="Chromosome 1c"/>
</dbReference>
<proteinExistence type="predicted"/>
<dbReference type="Pfam" id="PF13966">
    <property type="entry name" value="zf-RVT"/>
    <property type="match status" value="1"/>
</dbReference>
<evidence type="ECO:0000313" key="3">
    <source>
        <dbReference type="RefSeq" id="XP_071940383.1"/>
    </source>
</evidence>
<protein>
    <recommendedName>
        <fullName evidence="1">Reverse transcriptase zinc-binding domain-containing protein</fullName>
    </recommendedName>
</protein>
<accession>A0ABM4X8L6</accession>
<keyword evidence="2" id="KW-1185">Reference proteome</keyword>
<name>A0ABM4X8L6_COFAR</name>
<organism evidence="2 3">
    <name type="scientific">Coffea arabica</name>
    <name type="common">Arabian coffee</name>
    <dbReference type="NCBI Taxonomy" id="13443"/>
    <lineage>
        <taxon>Eukaryota</taxon>
        <taxon>Viridiplantae</taxon>
        <taxon>Streptophyta</taxon>
        <taxon>Embryophyta</taxon>
        <taxon>Tracheophyta</taxon>
        <taxon>Spermatophyta</taxon>
        <taxon>Magnoliopsida</taxon>
        <taxon>eudicotyledons</taxon>
        <taxon>Gunneridae</taxon>
        <taxon>Pentapetalae</taxon>
        <taxon>asterids</taxon>
        <taxon>lamiids</taxon>
        <taxon>Gentianales</taxon>
        <taxon>Rubiaceae</taxon>
        <taxon>Ixoroideae</taxon>
        <taxon>Gardenieae complex</taxon>
        <taxon>Bertiereae - Coffeeae clade</taxon>
        <taxon>Coffeeae</taxon>
        <taxon>Coffea</taxon>
    </lineage>
</organism>
<dbReference type="GeneID" id="140038831"/>
<reference evidence="2" key="1">
    <citation type="journal article" date="2025" name="Foods">
        <title>Unveiling the Microbial Signatures of Arabica Coffee Cherries: Insights into Ripeness Specific Diversity, Functional Traits, and Implications for Quality and Safety.</title>
        <authorList>
            <consortium name="RefSeq"/>
            <person name="Tenea G.N."/>
            <person name="Cifuentes V."/>
            <person name="Reyes P."/>
            <person name="Cevallos-Vallejos M."/>
        </authorList>
    </citation>
    <scope>NUCLEOTIDE SEQUENCE [LARGE SCALE GENOMIC DNA]</scope>
</reference>